<evidence type="ECO:0000313" key="2">
    <source>
        <dbReference type="Proteomes" id="UP000019146"/>
    </source>
</evidence>
<dbReference type="AlphaFoldDB" id="A0A0P0RIM3"/>
<sequence>MNRGYQRLAGSRIVLRDIRFPFAADSLPLRDRCHRLRCHRCRSRGRCGRGSFPGNRRSSGFGRLFRCGRSRPGCTDPGGRFRLVRAAACRLFSACSLYHCNRLISPLPGEKQNR</sequence>
<organism evidence="1 2">
    <name type="scientific">Paraburkholderia caribensis MBA4</name>
    <dbReference type="NCBI Taxonomy" id="1323664"/>
    <lineage>
        <taxon>Bacteria</taxon>
        <taxon>Pseudomonadati</taxon>
        <taxon>Pseudomonadota</taxon>
        <taxon>Betaproteobacteria</taxon>
        <taxon>Burkholderiales</taxon>
        <taxon>Burkholderiaceae</taxon>
        <taxon>Paraburkholderia</taxon>
    </lineage>
</organism>
<evidence type="ECO:0000313" key="1">
    <source>
        <dbReference type="EMBL" id="ALL68608.1"/>
    </source>
</evidence>
<accession>A0A0P0RIM3</accession>
<protein>
    <submittedName>
        <fullName evidence="1">Uncharacterized protein</fullName>
    </submittedName>
</protein>
<dbReference type="EMBL" id="CP012747">
    <property type="protein sequence ID" value="ALL68608.1"/>
    <property type="molecule type" value="Genomic_DNA"/>
</dbReference>
<gene>
    <name evidence="1" type="ORF">K788_0000370</name>
</gene>
<name>A0A0P0RIM3_9BURK</name>
<dbReference type="Proteomes" id="UP000019146">
    <property type="component" value="Chromosome 2"/>
</dbReference>
<dbReference type="KEGG" id="bcai:K788_0000370"/>
<reference evidence="1 2" key="1">
    <citation type="journal article" date="2014" name="Genome Announc.">
        <title>Draft Genome Sequence of the Haloacid-Degrading Burkholderia caribensis Strain MBA4.</title>
        <authorList>
            <person name="Pan Y."/>
            <person name="Kong K.F."/>
            <person name="Tsang J.S."/>
        </authorList>
    </citation>
    <scope>NUCLEOTIDE SEQUENCE [LARGE SCALE GENOMIC DNA]</scope>
    <source>
        <strain evidence="1 2">MBA4</strain>
    </source>
</reference>
<proteinExistence type="predicted"/>